<dbReference type="FunFam" id="3.10.20.90:FF:000307">
    <property type="entry name" value="Phosphatidylinositol 4-kinase gamma 4"/>
    <property type="match status" value="1"/>
</dbReference>
<dbReference type="PROSITE" id="PS50053">
    <property type="entry name" value="UBIQUITIN_2"/>
    <property type="match status" value="2"/>
</dbReference>
<evidence type="ECO:0000313" key="11">
    <source>
        <dbReference type="Proteomes" id="UP001327560"/>
    </source>
</evidence>
<feature type="domain" description="Ubiquitin-like" evidence="8">
    <location>
        <begin position="114"/>
        <end position="186"/>
    </location>
</feature>
<evidence type="ECO:0000256" key="1">
    <source>
        <dbReference type="ARBA" id="ARBA00008941"/>
    </source>
</evidence>
<comment type="similarity">
    <text evidence="1">Belongs to the PI3/PI4-kinase family. Type II PI4K subfamily.</text>
</comment>
<reference evidence="10 11" key="1">
    <citation type="submission" date="2023-10" db="EMBL/GenBank/DDBJ databases">
        <title>Chromosome-scale genome assembly provides insights into flower coloration mechanisms of Canna indica.</title>
        <authorList>
            <person name="Li C."/>
        </authorList>
    </citation>
    <scope>NUCLEOTIDE SEQUENCE [LARGE SCALE GENOMIC DNA]</scope>
    <source>
        <tissue evidence="10">Flower</tissue>
    </source>
</reference>
<evidence type="ECO:0000256" key="4">
    <source>
        <dbReference type="ARBA" id="ARBA00022737"/>
    </source>
</evidence>
<dbReference type="SUPFAM" id="SSF54236">
    <property type="entry name" value="Ubiquitin-like"/>
    <property type="match status" value="2"/>
</dbReference>
<dbReference type="SUPFAM" id="SSF56112">
    <property type="entry name" value="Protein kinase-like (PK-like)"/>
    <property type="match status" value="1"/>
</dbReference>
<dbReference type="EMBL" id="CP136896">
    <property type="protein sequence ID" value="WOL14593.1"/>
    <property type="molecule type" value="Genomic_DNA"/>
</dbReference>
<gene>
    <name evidence="10" type="ORF">Cni_G23373</name>
</gene>
<keyword evidence="11" id="KW-1185">Reference proteome</keyword>
<keyword evidence="5" id="KW-0547">Nucleotide-binding</keyword>
<accession>A0AAQ3QM67</accession>
<evidence type="ECO:0000256" key="7">
    <source>
        <dbReference type="ARBA" id="ARBA00022840"/>
    </source>
</evidence>
<organism evidence="10 11">
    <name type="scientific">Canna indica</name>
    <name type="common">Indian-shot</name>
    <dbReference type="NCBI Taxonomy" id="4628"/>
    <lineage>
        <taxon>Eukaryota</taxon>
        <taxon>Viridiplantae</taxon>
        <taxon>Streptophyta</taxon>
        <taxon>Embryophyta</taxon>
        <taxon>Tracheophyta</taxon>
        <taxon>Spermatophyta</taxon>
        <taxon>Magnoliopsida</taxon>
        <taxon>Liliopsida</taxon>
        <taxon>Zingiberales</taxon>
        <taxon>Cannaceae</taxon>
        <taxon>Canna</taxon>
    </lineage>
</organism>
<dbReference type="InterPro" id="IPR011009">
    <property type="entry name" value="Kinase-like_dom_sf"/>
</dbReference>
<dbReference type="GO" id="GO:0004430">
    <property type="term" value="F:1-phosphatidylinositol 4-kinase activity"/>
    <property type="evidence" value="ECO:0007669"/>
    <property type="project" value="UniProtKB-EC"/>
</dbReference>
<evidence type="ECO:0000259" key="8">
    <source>
        <dbReference type="PROSITE" id="PS50053"/>
    </source>
</evidence>
<dbReference type="CDD" id="cd17039">
    <property type="entry name" value="Ubl_ubiquitin_like"/>
    <property type="match status" value="1"/>
</dbReference>
<dbReference type="PROSITE" id="PS50290">
    <property type="entry name" value="PI3_4_KINASE_3"/>
    <property type="match status" value="1"/>
</dbReference>
<dbReference type="InterPro" id="IPR000626">
    <property type="entry name" value="Ubiquitin-like_dom"/>
</dbReference>
<dbReference type="InterPro" id="IPR044571">
    <property type="entry name" value="P4KG1-8"/>
</dbReference>
<dbReference type="Pfam" id="PF00454">
    <property type="entry name" value="PI3_PI4_kinase"/>
    <property type="match status" value="1"/>
</dbReference>
<feature type="domain" description="Ubiquitin-like" evidence="8">
    <location>
        <begin position="35"/>
        <end position="107"/>
    </location>
</feature>
<keyword evidence="3" id="KW-0808">Transferase</keyword>
<dbReference type="Proteomes" id="UP001327560">
    <property type="component" value="Chromosome 7"/>
</dbReference>
<dbReference type="EC" id="2.7.1.67" evidence="2"/>
<proteinExistence type="inferred from homology"/>
<dbReference type="InterPro" id="IPR000403">
    <property type="entry name" value="PI3/4_kinase_cat_dom"/>
</dbReference>
<dbReference type="GO" id="GO:0005524">
    <property type="term" value="F:ATP binding"/>
    <property type="evidence" value="ECO:0007669"/>
    <property type="project" value="UniProtKB-KW"/>
</dbReference>
<dbReference type="SMART" id="SM00213">
    <property type="entry name" value="UBQ"/>
    <property type="match status" value="2"/>
</dbReference>
<sequence length="576" mass="64293">MASAGITLRPINEDLSVSPLLSDGPRNPHCSGDSIMIYLAVPGASMIPMRVMECDSIASVKLRIQSCKGFVVKNQKLVFDGRELSRNHSLIRDYGISDGNVLHVVIRISDLRVITVKTACGKKFKFHIERGRDVQYVKRQIAMTGNPFGELQNQELIFDGEELDDKRIIHDICKNNDAVFHLIVRKSVKVRSKPIERDFELSVVAALPEEDGDSNDFQVTTKKAPGKDVWIEPVLGNPKVELPQVIRDLLHAALAGLEKGHPPIMSSEGTGGAYFMQDLSGDEFIGVFKPIDEEPMAENNPRGLPFSTNGEGLKRGTRVGEGALREVAAYILDHPLSGHRSFSHVDIGFSGVPPTVMVKCLHGVFNHRAGFEHGPKHFKIGSLQMFVKNCGCCEEMGPRAFPVQEVHKICVLDIRLANTDRHAGNILITREGEEGPLMLVPIDHGYCLPENFEDCTFEWLYWPQSRQPFNSETIDYIQSLDAEQDIALLKFHGWELSRECSRTLHITTMLLKKGATRRLTPYDIGSILCRETINKESKIEEIIHEANSTVLPGASEAAFMESISQIMDRYLDELSI</sequence>
<dbReference type="PANTHER" id="PTHR45800:SF4">
    <property type="entry name" value="PHOSPHATIDYLINOSITOL 4-KINASE GAMMA 3"/>
    <property type="match status" value="1"/>
</dbReference>
<keyword evidence="4" id="KW-0677">Repeat</keyword>
<keyword evidence="6" id="KW-0418">Kinase</keyword>
<evidence type="ECO:0000256" key="2">
    <source>
        <dbReference type="ARBA" id="ARBA00012169"/>
    </source>
</evidence>
<evidence type="ECO:0000256" key="3">
    <source>
        <dbReference type="ARBA" id="ARBA00022679"/>
    </source>
</evidence>
<dbReference type="PANTHER" id="PTHR45800">
    <property type="entry name" value="PHOSPHATIDYLINOSITOL 4-KINASE GAMMA"/>
    <property type="match status" value="1"/>
</dbReference>
<evidence type="ECO:0000256" key="6">
    <source>
        <dbReference type="ARBA" id="ARBA00022777"/>
    </source>
</evidence>
<dbReference type="AlphaFoldDB" id="A0AAQ3QM67"/>
<keyword evidence="7" id="KW-0067">ATP-binding</keyword>
<evidence type="ECO:0000259" key="9">
    <source>
        <dbReference type="PROSITE" id="PS50290"/>
    </source>
</evidence>
<dbReference type="InterPro" id="IPR029071">
    <property type="entry name" value="Ubiquitin-like_domsf"/>
</dbReference>
<protein>
    <recommendedName>
        <fullName evidence="2">1-phosphatidylinositol 4-kinase</fullName>
        <ecNumber evidence="2">2.7.1.67</ecNumber>
    </recommendedName>
</protein>
<feature type="domain" description="PI3K/PI4K catalytic" evidence="9">
    <location>
        <begin position="260"/>
        <end position="558"/>
    </location>
</feature>
<dbReference type="Pfam" id="PF00240">
    <property type="entry name" value="ubiquitin"/>
    <property type="match status" value="2"/>
</dbReference>
<dbReference type="Gene3D" id="3.10.20.90">
    <property type="entry name" value="Phosphatidylinositol 3-kinase Catalytic Subunit, Chain A, domain 1"/>
    <property type="match status" value="2"/>
</dbReference>
<evidence type="ECO:0000256" key="5">
    <source>
        <dbReference type="ARBA" id="ARBA00022741"/>
    </source>
</evidence>
<evidence type="ECO:0000313" key="10">
    <source>
        <dbReference type="EMBL" id="WOL14593.1"/>
    </source>
</evidence>
<name>A0AAQ3QM67_9LILI</name>